<feature type="region of interest" description="Disordered" evidence="1">
    <location>
        <begin position="1"/>
        <end position="64"/>
    </location>
</feature>
<dbReference type="AlphaFoldDB" id="A0AAV7M8B0"/>
<protein>
    <submittedName>
        <fullName evidence="2">Uncharacterized protein</fullName>
    </submittedName>
</protein>
<accession>A0AAV7M8B0</accession>
<gene>
    <name evidence="2" type="ORF">NDU88_004855</name>
</gene>
<evidence type="ECO:0000313" key="2">
    <source>
        <dbReference type="EMBL" id="KAJ1099757.1"/>
    </source>
</evidence>
<dbReference type="Proteomes" id="UP001066276">
    <property type="component" value="Chromosome 10"/>
</dbReference>
<evidence type="ECO:0000313" key="3">
    <source>
        <dbReference type="Proteomes" id="UP001066276"/>
    </source>
</evidence>
<proteinExistence type="predicted"/>
<dbReference type="EMBL" id="JANPWB010000014">
    <property type="protein sequence ID" value="KAJ1099757.1"/>
    <property type="molecule type" value="Genomic_DNA"/>
</dbReference>
<organism evidence="2 3">
    <name type="scientific">Pleurodeles waltl</name>
    <name type="common">Iberian ribbed newt</name>
    <dbReference type="NCBI Taxonomy" id="8319"/>
    <lineage>
        <taxon>Eukaryota</taxon>
        <taxon>Metazoa</taxon>
        <taxon>Chordata</taxon>
        <taxon>Craniata</taxon>
        <taxon>Vertebrata</taxon>
        <taxon>Euteleostomi</taxon>
        <taxon>Amphibia</taxon>
        <taxon>Batrachia</taxon>
        <taxon>Caudata</taxon>
        <taxon>Salamandroidea</taxon>
        <taxon>Salamandridae</taxon>
        <taxon>Pleurodelinae</taxon>
        <taxon>Pleurodeles</taxon>
    </lineage>
</organism>
<name>A0AAV7M8B0_PLEWA</name>
<keyword evidence="3" id="KW-1185">Reference proteome</keyword>
<sequence>MACHRQGRADPGGLHQVEHPLSQTLGGHEKLGTEDGGGPAWDGLQMRKGCPSNPDLPDGLHPGGGLSGAGWALGGITAATRGWQYSPWSSAPALLLIMQEKVDEHRKYVQLWLHGVVVVP</sequence>
<reference evidence="2" key="1">
    <citation type="journal article" date="2022" name="bioRxiv">
        <title>Sequencing and chromosome-scale assembly of the giantPleurodeles waltlgenome.</title>
        <authorList>
            <person name="Brown T."/>
            <person name="Elewa A."/>
            <person name="Iarovenko S."/>
            <person name="Subramanian E."/>
            <person name="Araus A.J."/>
            <person name="Petzold A."/>
            <person name="Susuki M."/>
            <person name="Suzuki K.-i.T."/>
            <person name="Hayashi T."/>
            <person name="Toyoda A."/>
            <person name="Oliveira C."/>
            <person name="Osipova E."/>
            <person name="Leigh N.D."/>
            <person name="Simon A."/>
            <person name="Yun M.H."/>
        </authorList>
    </citation>
    <scope>NUCLEOTIDE SEQUENCE</scope>
    <source>
        <strain evidence="2">20211129_DDA</strain>
        <tissue evidence="2">Liver</tissue>
    </source>
</reference>
<comment type="caution">
    <text evidence="2">The sequence shown here is derived from an EMBL/GenBank/DDBJ whole genome shotgun (WGS) entry which is preliminary data.</text>
</comment>
<evidence type="ECO:0000256" key="1">
    <source>
        <dbReference type="SAM" id="MobiDB-lite"/>
    </source>
</evidence>